<accession>A0ABS0D8F4</accession>
<organism evidence="1 2">
    <name type="scientific">Nocardia higoensis</name>
    <dbReference type="NCBI Taxonomy" id="228599"/>
    <lineage>
        <taxon>Bacteria</taxon>
        <taxon>Bacillati</taxon>
        <taxon>Actinomycetota</taxon>
        <taxon>Actinomycetes</taxon>
        <taxon>Mycobacteriales</taxon>
        <taxon>Nocardiaceae</taxon>
        <taxon>Nocardia</taxon>
    </lineage>
</organism>
<protein>
    <submittedName>
        <fullName evidence="1">Uncharacterized protein</fullName>
    </submittedName>
</protein>
<comment type="caution">
    <text evidence="1">The sequence shown here is derived from an EMBL/GenBank/DDBJ whole genome shotgun (WGS) entry which is preliminary data.</text>
</comment>
<evidence type="ECO:0000313" key="2">
    <source>
        <dbReference type="Proteomes" id="UP000707731"/>
    </source>
</evidence>
<evidence type="ECO:0000313" key="1">
    <source>
        <dbReference type="EMBL" id="MBF6353053.1"/>
    </source>
</evidence>
<dbReference type="RefSeq" id="WP_195000017.1">
    <property type="nucleotide sequence ID" value="NZ_JADLQN010000001.1"/>
</dbReference>
<reference evidence="1 2" key="1">
    <citation type="submission" date="2020-10" db="EMBL/GenBank/DDBJ databases">
        <title>Identification of Nocardia species via Next-generation sequencing and recognition of intraspecies genetic diversity.</title>
        <authorList>
            <person name="Li P."/>
            <person name="Li P."/>
            <person name="Lu B."/>
        </authorList>
    </citation>
    <scope>NUCLEOTIDE SEQUENCE [LARGE SCALE GENOMIC DNA]</scope>
    <source>
        <strain evidence="1 2">BJ06-0143</strain>
    </source>
</reference>
<proteinExistence type="predicted"/>
<name>A0ABS0D8F4_9NOCA</name>
<dbReference type="Proteomes" id="UP000707731">
    <property type="component" value="Unassembled WGS sequence"/>
</dbReference>
<gene>
    <name evidence="1" type="ORF">IU449_00560</name>
</gene>
<sequence length="46" mass="5493">MGRLLRREHTLPAAALVDLRRPIPLIRWDFEDPTIRMNRVPSSRIR</sequence>
<keyword evidence="2" id="KW-1185">Reference proteome</keyword>
<dbReference type="EMBL" id="JADLQN010000001">
    <property type="protein sequence ID" value="MBF6353053.1"/>
    <property type="molecule type" value="Genomic_DNA"/>
</dbReference>